<dbReference type="AlphaFoldDB" id="C5BM32"/>
<feature type="chain" id="PRO_5002946474" description="Lipoprotein" evidence="1">
    <location>
        <begin position="20"/>
        <end position="102"/>
    </location>
</feature>
<gene>
    <name evidence="2" type="ordered locus">TERTU_0277</name>
</gene>
<dbReference type="eggNOG" id="ENOG5033IV8">
    <property type="taxonomic scope" value="Bacteria"/>
</dbReference>
<organism evidence="2 3">
    <name type="scientific">Teredinibacter turnerae (strain ATCC 39867 / T7901)</name>
    <dbReference type="NCBI Taxonomy" id="377629"/>
    <lineage>
        <taxon>Bacteria</taxon>
        <taxon>Pseudomonadati</taxon>
        <taxon>Pseudomonadota</taxon>
        <taxon>Gammaproteobacteria</taxon>
        <taxon>Cellvibrionales</taxon>
        <taxon>Cellvibrionaceae</taxon>
        <taxon>Teredinibacter</taxon>
    </lineage>
</organism>
<evidence type="ECO:0000256" key="1">
    <source>
        <dbReference type="SAM" id="SignalP"/>
    </source>
</evidence>
<evidence type="ECO:0000313" key="2">
    <source>
        <dbReference type="EMBL" id="ACR13730.1"/>
    </source>
</evidence>
<dbReference type="KEGG" id="ttu:TERTU_0277"/>
<name>C5BM32_TERTT</name>
<dbReference type="OrthoDB" id="7067496at2"/>
<proteinExistence type="predicted"/>
<protein>
    <recommendedName>
        <fullName evidence="4">Lipoprotein</fullName>
    </recommendedName>
</protein>
<dbReference type="Proteomes" id="UP000009080">
    <property type="component" value="Chromosome"/>
</dbReference>
<evidence type="ECO:0008006" key="4">
    <source>
        <dbReference type="Google" id="ProtNLM"/>
    </source>
</evidence>
<dbReference type="HOGENOM" id="CLU_179398_0_0_6"/>
<feature type="signal peptide" evidence="1">
    <location>
        <begin position="1"/>
        <end position="19"/>
    </location>
</feature>
<reference evidence="2 3" key="1">
    <citation type="journal article" date="2009" name="PLoS ONE">
        <title>The complete genome of Teredinibacter turnerae T7901: an intracellular endosymbiont of marine wood-boring bivalves (shipworms).</title>
        <authorList>
            <person name="Yang J.C."/>
            <person name="Madupu R."/>
            <person name="Durkin A.S."/>
            <person name="Ekborg N.A."/>
            <person name="Pedamallu C.S."/>
            <person name="Hostetler J.B."/>
            <person name="Radune D."/>
            <person name="Toms B.S."/>
            <person name="Henrissat B."/>
            <person name="Coutinho P.M."/>
            <person name="Schwarz S."/>
            <person name="Field L."/>
            <person name="Trindade-Silva A.E."/>
            <person name="Soares C.A.G."/>
            <person name="Elshahawi S."/>
            <person name="Hanora A."/>
            <person name="Schmidt E.W."/>
            <person name="Haygood M.G."/>
            <person name="Posfai J."/>
            <person name="Benner J."/>
            <person name="Madinger C."/>
            <person name="Nove J."/>
            <person name="Anton B."/>
            <person name="Chaudhary K."/>
            <person name="Foster J."/>
            <person name="Holman A."/>
            <person name="Kumar S."/>
            <person name="Lessard P.A."/>
            <person name="Luyten Y.A."/>
            <person name="Slatko B."/>
            <person name="Wood N."/>
            <person name="Wu B."/>
            <person name="Teplitski M."/>
            <person name="Mougous J.D."/>
            <person name="Ward N."/>
            <person name="Eisen J.A."/>
            <person name="Badger J.H."/>
            <person name="Distel D.L."/>
        </authorList>
    </citation>
    <scope>NUCLEOTIDE SEQUENCE [LARGE SCALE GENOMIC DNA]</scope>
    <source>
        <strain evidence="3">ATCC 39867 / T7901</strain>
    </source>
</reference>
<evidence type="ECO:0000313" key="3">
    <source>
        <dbReference type="Proteomes" id="UP000009080"/>
    </source>
</evidence>
<keyword evidence="1" id="KW-0732">Signal</keyword>
<dbReference type="EMBL" id="CP001614">
    <property type="protein sequence ID" value="ACR13730.1"/>
    <property type="molecule type" value="Genomic_DNA"/>
</dbReference>
<dbReference type="RefSeq" id="WP_015819845.1">
    <property type="nucleotide sequence ID" value="NC_012997.1"/>
</dbReference>
<sequence length="102" mass="11614">MLKLLFVILFACFSYSSYAVDCPAAKVVHLQVEQDKVLVLLENQNWHLVGFFSSVWTEKMYSALLAAQMANNRVVIRYPDGFDCSGYNLQVAPLAVRTFPQY</sequence>
<keyword evidence="3" id="KW-1185">Reference proteome</keyword>
<accession>C5BM32</accession>